<evidence type="ECO:0000256" key="1">
    <source>
        <dbReference type="SAM" id="Phobius"/>
    </source>
</evidence>
<sequence>MSFEYIDSKPYIKKNNAKNSKEPELFDLTDEFIKMIKIFANKPGFGGIFWIIGTFGAGKSALLCILCNFFLKYGYEKRNIAFYQAPQQLLKAIQKVVPKEYKHKFRIVEQLSEVKPFDILCIDEGYLSADAKQALEKDSSNFIASLTTLRHSSIFTILNSPDDGILRGYRLKAQFRLYKLLPDGYIDEVNDRFAKRYGDIITNLRETQIIFQITHIDFLKQGIRRGALILPLKKYCSWYNEQISRSFEGEDFDAYMRKLRKKKARMEAIVQLLIDEFGADLNRRRAEGFLFDEHIEIFREFESDIGNIVKVALYRLYIRQKDEDMDYNSHSYELEVPEIITETSEEDTTCANFFRAYYFKNMPFDKYKKVFLDIIYLWILGFSQRKISFETGYGLGTVNKLLQQYNSGEGLSSDLLRIKTVYEFWVAIATRGRREGGKSKPDQFYYNDNENPEIIGYGECKLIDDLSSSITFYQQALGNKTSKKLLLEPSYNYCKESDIRFYPFFLRNPKWGNFDLVIPVEVDGDNKITVSKANIKYYILPERIQSFNALDFFEKQDLIISSIN</sequence>
<comment type="caution">
    <text evidence="2">The sequence shown here is derived from an EMBL/GenBank/DDBJ whole genome shotgun (WGS) entry which is preliminary data.</text>
</comment>
<organism evidence="2">
    <name type="scientific">marine sediment metagenome</name>
    <dbReference type="NCBI Taxonomy" id="412755"/>
    <lineage>
        <taxon>unclassified sequences</taxon>
        <taxon>metagenomes</taxon>
        <taxon>ecological metagenomes</taxon>
    </lineage>
</organism>
<protein>
    <submittedName>
        <fullName evidence="2">Uncharacterized protein</fullName>
    </submittedName>
</protein>
<dbReference type="EMBL" id="LAZR01007162">
    <property type="protein sequence ID" value="KKM87037.1"/>
    <property type="molecule type" value="Genomic_DNA"/>
</dbReference>
<feature type="transmembrane region" description="Helical" evidence="1">
    <location>
        <begin position="48"/>
        <end position="71"/>
    </location>
</feature>
<evidence type="ECO:0000313" key="2">
    <source>
        <dbReference type="EMBL" id="KKM87037.1"/>
    </source>
</evidence>
<keyword evidence="1" id="KW-0812">Transmembrane</keyword>
<name>A0A0F9P0I8_9ZZZZ</name>
<dbReference type="Gene3D" id="3.40.50.300">
    <property type="entry name" value="P-loop containing nucleotide triphosphate hydrolases"/>
    <property type="match status" value="1"/>
</dbReference>
<accession>A0A0F9P0I8</accession>
<keyword evidence="1" id="KW-0472">Membrane</keyword>
<dbReference type="SUPFAM" id="SSF52540">
    <property type="entry name" value="P-loop containing nucleoside triphosphate hydrolases"/>
    <property type="match status" value="1"/>
</dbReference>
<dbReference type="AlphaFoldDB" id="A0A0F9P0I8"/>
<dbReference type="InterPro" id="IPR027417">
    <property type="entry name" value="P-loop_NTPase"/>
</dbReference>
<keyword evidence="1" id="KW-1133">Transmembrane helix</keyword>
<proteinExistence type="predicted"/>
<reference evidence="2" key="1">
    <citation type="journal article" date="2015" name="Nature">
        <title>Complex archaea that bridge the gap between prokaryotes and eukaryotes.</title>
        <authorList>
            <person name="Spang A."/>
            <person name="Saw J.H."/>
            <person name="Jorgensen S.L."/>
            <person name="Zaremba-Niedzwiedzka K."/>
            <person name="Martijn J."/>
            <person name="Lind A.E."/>
            <person name="van Eijk R."/>
            <person name="Schleper C."/>
            <person name="Guy L."/>
            <person name="Ettema T.J."/>
        </authorList>
    </citation>
    <scope>NUCLEOTIDE SEQUENCE</scope>
</reference>
<gene>
    <name evidence="2" type="ORF">LCGC14_1272960</name>
</gene>